<proteinExistence type="predicted"/>
<accession>A0A443I4L4</accession>
<name>A0A443I4L4_BYSSP</name>
<evidence type="ECO:0000313" key="2">
    <source>
        <dbReference type="EMBL" id="RWQ99043.1"/>
    </source>
</evidence>
<feature type="transmembrane region" description="Helical" evidence="1">
    <location>
        <begin position="7"/>
        <end position="30"/>
    </location>
</feature>
<dbReference type="VEuPathDB" id="FungiDB:C8Q69DRAFT_523738"/>
<sequence>MALSQNAVIILVICGAIGLTLIIGSVFGMFSANDDGNGSFPTPGKDQLDYMAQLRYRHLTALEAGER</sequence>
<feature type="non-terminal residue" evidence="2">
    <location>
        <position position="67"/>
    </location>
</feature>
<organism evidence="2 3">
    <name type="scientific">Byssochlamys spectabilis</name>
    <name type="common">Paecilomyces variotii</name>
    <dbReference type="NCBI Taxonomy" id="264951"/>
    <lineage>
        <taxon>Eukaryota</taxon>
        <taxon>Fungi</taxon>
        <taxon>Dikarya</taxon>
        <taxon>Ascomycota</taxon>
        <taxon>Pezizomycotina</taxon>
        <taxon>Eurotiomycetes</taxon>
        <taxon>Eurotiomycetidae</taxon>
        <taxon>Eurotiales</taxon>
        <taxon>Thermoascaceae</taxon>
        <taxon>Paecilomyces</taxon>
    </lineage>
</organism>
<keyword evidence="1" id="KW-0812">Transmembrane</keyword>
<evidence type="ECO:0000313" key="3">
    <source>
        <dbReference type="Proteomes" id="UP000283841"/>
    </source>
</evidence>
<dbReference type="RefSeq" id="XP_028488688.1">
    <property type="nucleotide sequence ID" value="XM_028633569.1"/>
</dbReference>
<reference evidence="2 3" key="1">
    <citation type="journal article" date="2018" name="Front. Microbiol.">
        <title>Genomic and genetic insights into a cosmopolitan fungus, Paecilomyces variotii (Eurotiales).</title>
        <authorList>
            <person name="Urquhart A.S."/>
            <person name="Mondo S.J."/>
            <person name="Makela M.R."/>
            <person name="Hane J.K."/>
            <person name="Wiebenga A."/>
            <person name="He G."/>
            <person name="Mihaltcheva S."/>
            <person name="Pangilinan J."/>
            <person name="Lipzen A."/>
            <person name="Barry K."/>
            <person name="de Vries R.P."/>
            <person name="Grigoriev I.V."/>
            <person name="Idnurm A."/>
        </authorList>
    </citation>
    <scope>NUCLEOTIDE SEQUENCE [LARGE SCALE GENOMIC DNA]</scope>
    <source>
        <strain evidence="2 3">CBS 101075</strain>
    </source>
</reference>
<keyword evidence="1" id="KW-0472">Membrane</keyword>
<evidence type="ECO:0000256" key="1">
    <source>
        <dbReference type="SAM" id="Phobius"/>
    </source>
</evidence>
<dbReference type="Proteomes" id="UP000283841">
    <property type="component" value="Unassembled WGS sequence"/>
</dbReference>
<protein>
    <submittedName>
        <fullName evidence="2">Uncharacterized protein</fullName>
    </submittedName>
</protein>
<dbReference type="AlphaFoldDB" id="A0A443I4L4"/>
<comment type="caution">
    <text evidence="2">The sequence shown here is derived from an EMBL/GenBank/DDBJ whole genome shotgun (WGS) entry which is preliminary data.</text>
</comment>
<keyword evidence="1" id="KW-1133">Transmembrane helix</keyword>
<keyword evidence="3" id="KW-1185">Reference proteome</keyword>
<dbReference type="EMBL" id="RCNU01000001">
    <property type="protein sequence ID" value="RWQ99043.1"/>
    <property type="molecule type" value="Genomic_DNA"/>
</dbReference>
<dbReference type="GeneID" id="39602846"/>
<gene>
    <name evidence="2" type="ORF">C8Q69DRAFT_523738</name>
</gene>